<protein>
    <recommendedName>
        <fullName evidence="4">Transposase</fullName>
    </recommendedName>
</protein>
<evidence type="ECO:0000313" key="3">
    <source>
        <dbReference type="Proteomes" id="UP001473302"/>
    </source>
</evidence>
<evidence type="ECO:0008006" key="4">
    <source>
        <dbReference type="Google" id="ProtNLM"/>
    </source>
</evidence>
<sequence>MRQAAYLATKLKDVKDTEMENVRANKVKLAKAPVNSTYINYDDHTREEFINRIIEHPVKRGRMPVVARELGIKNSTAKRWWEHYQETGEVPYKKSEKNVGRPRTSEANIRNPDNNLTMYSL</sequence>
<feature type="region of interest" description="Disordered" evidence="1">
    <location>
        <begin position="92"/>
        <end position="121"/>
    </location>
</feature>
<name>A0ABP9Z144_9FUNG</name>
<evidence type="ECO:0000313" key="2">
    <source>
        <dbReference type="EMBL" id="GAA5812832.1"/>
    </source>
</evidence>
<dbReference type="InterPro" id="IPR009057">
    <property type="entry name" value="Homeodomain-like_sf"/>
</dbReference>
<dbReference type="SUPFAM" id="SSF46689">
    <property type="entry name" value="Homeodomain-like"/>
    <property type="match status" value="1"/>
</dbReference>
<reference evidence="2 3" key="1">
    <citation type="submission" date="2024-04" db="EMBL/GenBank/DDBJ databases">
        <title>genome sequences of Mucor flavus KT1a and Helicostylum pulchrum KT1b strains isolated from the surface of a dry-aged beef.</title>
        <authorList>
            <person name="Toyotome T."/>
            <person name="Hosono M."/>
            <person name="Torimaru M."/>
            <person name="Fukuda K."/>
            <person name="Mikami N."/>
        </authorList>
    </citation>
    <scope>NUCLEOTIDE SEQUENCE [LARGE SCALE GENOMIC DNA]</scope>
    <source>
        <strain evidence="2 3">KT1a</strain>
    </source>
</reference>
<organism evidence="2 3">
    <name type="scientific">Mucor flavus</name>
    <dbReference type="NCBI Taxonomy" id="439312"/>
    <lineage>
        <taxon>Eukaryota</taxon>
        <taxon>Fungi</taxon>
        <taxon>Fungi incertae sedis</taxon>
        <taxon>Mucoromycota</taxon>
        <taxon>Mucoromycotina</taxon>
        <taxon>Mucoromycetes</taxon>
        <taxon>Mucorales</taxon>
        <taxon>Mucorineae</taxon>
        <taxon>Mucoraceae</taxon>
        <taxon>Mucor</taxon>
    </lineage>
</organism>
<feature type="compositionally biased region" description="Polar residues" evidence="1">
    <location>
        <begin position="105"/>
        <end position="121"/>
    </location>
</feature>
<proteinExistence type="predicted"/>
<keyword evidence="3" id="KW-1185">Reference proteome</keyword>
<dbReference type="Proteomes" id="UP001473302">
    <property type="component" value="Unassembled WGS sequence"/>
</dbReference>
<gene>
    <name evidence="2" type="ORF">MFLAVUS_006291</name>
</gene>
<dbReference type="EMBL" id="BAABUK010000014">
    <property type="protein sequence ID" value="GAA5812832.1"/>
    <property type="molecule type" value="Genomic_DNA"/>
</dbReference>
<accession>A0ABP9Z144</accession>
<comment type="caution">
    <text evidence="2">The sequence shown here is derived from an EMBL/GenBank/DDBJ whole genome shotgun (WGS) entry which is preliminary data.</text>
</comment>
<evidence type="ECO:0000256" key="1">
    <source>
        <dbReference type="SAM" id="MobiDB-lite"/>
    </source>
</evidence>